<protein>
    <recommendedName>
        <fullName evidence="11">GDSL esterase/lipase</fullName>
    </recommendedName>
</protein>
<evidence type="ECO:0008006" key="11">
    <source>
        <dbReference type="Google" id="ProtNLM"/>
    </source>
</evidence>
<keyword evidence="7" id="KW-0443">Lipid metabolism</keyword>
<sequence>MAFICVDVLSFFFLFLSSVYSCSQPSCIFALNNSVSKIPAIYAFGDSYIDSGNNKFIDGATATFNYLPYGIDFQGGRPTGRTTNGRTVVDFIAESAGLPFPPPVKSLSKDQLKSTLTGINYGSSSSGIRRMPPHTAQIFVKVLSLKEQIKLFEQTTKSLKGQFETSESFALHLSNSLFFFHTGTNDLSVYWELDEENRFPNVEKYIRYLSKEFKKKLEKIYGLGARKFVVNNVSPFGCHPVYLHSKPHSTSCLEDKNRRAVLFNDLLSDILTVLEKSLKGTTFILCDLYKLFEDVHALPETYGFRNVVDSCCIDVAGNQTRECAPGRAPCADRTTHAYFDPFHPSESMHKLWFQRCFKDIK</sequence>
<evidence type="ECO:0000313" key="10">
    <source>
        <dbReference type="Proteomes" id="UP000436088"/>
    </source>
</evidence>
<feature type="chain" id="PRO_5025464147" description="GDSL esterase/lipase" evidence="8">
    <location>
        <begin position="22"/>
        <end position="361"/>
    </location>
</feature>
<dbReference type="InterPro" id="IPR051238">
    <property type="entry name" value="GDSL_esterase/lipase"/>
</dbReference>
<evidence type="ECO:0000256" key="6">
    <source>
        <dbReference type="ARBA" id="ARBA00022963"/>
    </source>
</evidence>
<evidence type="ECO:0000256" key="8">
    <source>
        <dbReference type="SAM" id="SignalP"/>
    </source>
</evidence>
<dbReference type="PANTHER" id="PTHR45650">
    <property type="entry name" value="GDSL-LIKE LIPASE/ACYLHYDROLASE-RELATED"/>
    <property type="match status" value="1"/>
</dbReference>
<keyword evidence="5" id="KW-0378">Hydrolase</keyword>
<keyword evidence="3" id="KW-0964">Secreted</keyword>
<evidence type="ECO:0000313" key="9">
    <source>
        <dbReference type="EMBL" id="KAE8730291.1"/>
    </source>
</evidence>
<feature type="signal peptide" evidence="8">
    <location>
        <begin position="1"/>
        <end position="21"/>
    </location>
</feature>
<evidence type="ECO:0000256" key="4">
    <source>
        <dbReference type="ARBA" id="ARBA00022729"/>
    </source>
</evidence>
<accession>A0A6A3CT06</accession>
<evidence type="ECO:0000256" key="2">
    <source>
        <dbReference type="ARBA" id="ARBA00008668"/>
    </source>
</evidence>
<dbReference type="PANTHER" id="PTHR45650:SF24">
    <property type="entry name" value="GDSL ESTERASE_LIPASE 7-LIKE"/>
    <property type="match status" value="1"/>
</dbReference>
<dbReference type="GO" id="GO:0005576">
    <property type="term" value="C:extracellular region"/>
    <property type="evidence" value="ECO:0007669"/>
    <property type="project" value="UniProtKB-SubCell"/>
</dbReference>
<keyword evidence="6" id="KW-0442">Lipid degradation</keyword>
<comment type="similarity">
    <text evidence="2">Belongs to the 'GDSL' lipolytic enzyme family.</text>
</comment>
<evidence type="ECO:0000256" key="7">
    <source>
        <dbReference type="ARBA" id="ARBA00023098"/>
    </source>
</evidence>
<keyword evidence="10" id="KW-1185">Reference proteome</keyword>
<name>A0A6A3CT06_HIBSY</name>
<reference evidence="9" key="1">
    <citation type="submission" date="2019-09" db="EMBL/GenBank/DDBJ databases">
        <title>Draft genome information of white flower Hibiscus syriacus.</title>
        <authorList>
            <person name="Kim Y.-M."/>
        </authorList>
    </citation>
    <scope>NUCLEOTIDE SEQUENCE [LARGE SCALE GENOMIC DNA]</scope>
    <source>
        <strain evidence="9">YM2019G1</strain>
    </source>
</reference>
<dbReference type="OrthoDB" id="1530612at2759"/>
<dbReference type="InterPro" id="IPR036514">
    <property type="entry name" value="SGNH_hydro_sf"/>
</dbReference>
<dbReference type="SUPFAM" id="SSF52266">
    <property type="entry name" value="SGNH hydrolase"/>
    <property type="match status" value="1"/>
</dbReference>
<comment type="subcellular location">
    <subcellularLocation>
        <location evidence="1">Secreted</location>
    </subcellularLocation>
</comment>
<keyword evidence="4 8" id="KW-0732">Signal</keyword>
<organism evidence="9 10">
    <name type="scientific">Hibiscus syriacus</name>
    <name type="common">Rose of Sharon</name>
    <dbReference type="NCBI Taxonomy" id="106335"/>
    <lineage>
        <taxon>Eukaryota</taxon>
        <taxon>Viridiplantae</taxon>
        <taxon>Streptophyta</taxon>
        <taxon>Embryophyta</taxon>
        <taxon>Tracheophyta</taxon>
        <taxon>Spermatophyta</taxon>
        <taxon>Magnoliopsida</taxon>
        <taxon>eudicotyledons</taxon>
        <taxon>Gunneridae</taxon>
        <taxon>Pentapetalae</taxon>
        <taxon>rosids</taxon>
        <taxon>malvids</taxon>
        <taxon>Malvales</taxon>
        <taxon>Malvaceae</taxon>
        <taxon>Malvoideae</taxon>
        <taxon>Hibiscus</taxon>
    </lineage>
</organism>
<dbReference type="Proteomes" id="UP000436088">
    <property type="component" value="Unassembled WGS sequence"/>
</dbReference>
<evidence type="ECO:0000256" key="1">
    <source>
        <dbReference type="ARBA" id="ARBA00004613"/>
    </source>
</evidence>
<dbReference type="Pfam" id="PF00657">
    <property type="entry name" value="Lipase_GDSL"/>
    <property type="match status" value="1"/>
</dbReference>
<evidence type="ECO:0000256" key="3">
    <source>
        <dbReference type="ARBA" id="ARBA00022525"/>
    </source>
</evidence>
<evidence type="ECO:0000256" key="5">
    <source>
        <dbReference type="ARBA" id="ARBA00022801"/>
    </source>
</evidence>
<gene>
    <name evidence="9" type="ORF">F3Y22_tig00003041pilonHSYRG01307</name>
</gene>
<dbReference type="InterPro" id="IPR001087">
    <property type="entry name" value="GDSL"/>
</dbReference>
<dbReference type="EMBL" id="VEPZ02000209">
    <property type="protein sequence ID" value="KAE8730291.1"/>
    <property type="molecule type" value="Genomic_DNA"/>
</dbReference>
<dbReference type="AlphaFoldDB" id="A0A6A3CT06"/>
<dbReference type="GO" id="GO:0016788">
    <property type="term" value="F:hydrolase activity, acting on ester bonds"/>
    <property type="evidence" value="ECO:0007669"/>
    <property type="project" value="InterPro"/>
</dbReference>
<comment type="caution">
    <text evidence="9">The sequence shown here is derived from an EMBL/GenBank/DDBJ whole genome shotgun (WGS) entry which is preliminary data.</text>
</comment>
<dbReference type="InterPro" id="IPR035669">
    <property type="entry name" value="SGNH_plant_lipase-like"/>
</dbReference>
<dbReference type="CDD" id="cd01837">
    <property type="entry name" value="SGNH_plant_lipase_like"/>
    <property type="match status" value="1"/>
</dbReference>
<dbReference type="Gene3D" id="3.40.50.1110">
    <property type="entry name" value="SGNH hydrolase"/>
    <property type="match status" value="1"/>
</dbReference>
<proteinExistence type="inferred from homology"/>
<dbReference type="GO" id="GO:0016042">
    <property type="term" value="P:lipid catabolic process"/>
    <property type="evidence" value="ECO:0007669"/>
    <property type="project" value="UniProtKB-KW"/>
</dbReference>